<dbReference type="Proteomes" id="UP001154282">
    <property type="component" value="Unassembled WGS sequence"/>
</dbReference>
<keyword evidence="3" id="KW-1185">Reference proteome</keyword>
<reference evidence="2" key="1">
    <citation type="submission" date="2022-08" db="EMBL/GenBank/DDBJ databases">
        <authorList>
            <person name="Gutierrez-Valencia J."/>
        </authorList>
    </citation>
    <scope>NUCLEOTIDE SEQUENCE</scope>
</reference>
<organism evidence="2 3">
    <name type="scientific">Linum tenue</name>
    <dbReference type="NCBI Taxonomy" id="586396"/>
    <lineage>
        <taxon>Eukaryota</taxon>
        <taxon>Viridiplantae</taxon>
        <taxon>Streptophyta</taxon>
        <taxon>Embryophyta</taxon>
        <taxon>Tracheophyta</taxon>
        <taxon>Spermatophyta</taxon>
        <taxon>Magnoliopsida</taxon>
        <taxon>eudicotyledons</taxon>
        <taxon>Gunneridae</taxon>
        <taxon>Pentapetalae</taxon>
        <taxon>rosids</taxon>
        <taxon>fabids</taxon>
        <taxon>Malpighiales</taxon>
        <taxon>Linaceae</taxon>
        <taxon>Linum</taxon>
    </lineage>
</organism>
<comment type="caution">
    <text evidence="2">The sequence shown here is derived from an EMBL/GenBank/DDBJ whole genome shotgun (WGS) entry which is preliminary data.</text>
</comment>
<dbReference type="AlphaFoldDB" id="A0AAV0Q280"/>
<sequence>MKGLLFGAIVCLLVLLPAALSHDPEPSPSSPKKGRVANYRMSDGLGTPTEACGYAKTDITYNYGNVAAALSNLWKTELLVAPANRSSAVQKAYATTLD</sequence>
<feature type="signal peptide" evidence="1">
    <location>
        <begin position="1"/>
        <end position="21"/>
    </location>
</feature>
<accession>A0AAV0Q280</accession>
<protein>
    <submittedName>
        <fullName evidence="2">Uncharacterized protein</fullName>
    </submittedName>
</protein>
<evidence type="ECO:0000313" key="3">
    <source>
        <dbReference type="Proteomes" id="UP001154282"/>
    </source>
</evidence>
<evidence type="ECO:0000313" key="2">
    <source>
        <dbReference type="EMBL" id="CAI0495514.1"/>
    </source>
</evidence>
<keyword evidence="1" id="KW-0732">Signal</keyword>
<feature type="chain" id="PRO_5043662044" evidence="1">
    <location>
        <begin position="22"/>
        <end position="98"/>
    </location>
</feature>
<proteinExistence type="predicted"/>
<dbReference type="EMBL" id="CAMGYJ010000009">
    <property type="protein sequence ID" value="CAI0495514.1"/>
    <property type="molecule type" value="Genomic_DNA"/>
</dbReference>
<name>A0AAV0Q280_9ROSI</name>
<gene>
    <name evidence="2" type="ORF">LITE_LOCUS41072</name>
</gene>
<evidence type="ECO:0000256" key="1">
    <source>
        <dbReference type="SAM" id="SignalP"/>
    </source>
</evidence>